<keyword evidence="6" id="KW-0812">Transmembrane</keyword>
<protein>
    <submittedName>
        <fullName evidence="10">Beta-N-acetylglucosaminidase domain-containing protein</fullName>
    </submittedName>
</protein>
<feature type="domain" description="GH84" evidence="9">
    <location>
        <begin position="181"/>
        <end position="451"/>
    </location>
</feature>
<feature type="domain" description="F5/8 type C" evidence="8">
    <location>
        <begin position="776"/>
        <end position="914"/>
    </location>
</feature>
<keyword evidence="4" id="KW-0175">Coiled coil</keyword>
<dbReference type="InterPro" id="IPR011496">
    <property type="entry name" value="O-GlcNAcase_cat"/>
</dbReference>
<dbReference type="SUPFAM" id="SSF140657">
    <property type="entry name" value="Hyaluronidase post-catalytic domain-like"/>
    <property type="match status" value="1"/>
</dbReference>
<feature type="transmembrane region" description="Helical" evidence="6">
    <location>
        <begin position="1948"/>
        <end position="1965"/>
    </location>
</feature>
<dbReference type="InterPro" id="IPR017853">
    <property type="entry name" value="GH"/>
</dbReference>
<dbReference type="EMBL" id="CP060636">
    <property type="protein sequence ID" value="QNM14174.1"/>
    <property type="molecule type" value="Genomic_DNA"/>
</dbReference>
<dbReference type="PROSITE" id="PS50022">
    <property type="entry name" value="FA58C_3"/>
    <property type="match status" value="1"/>
</dbReference>
<evidence type="ECO:0000256" key="3">
    <source>
        <dbReference type="PROSITE-ProRule" id="PRU01353"/>
    </source>
</evidence>
<dbReference type="Gene3D" id="3.20.20.80">
    <property type="entry name" value="Glycosidases"/>
    <property type="match status" value="1"/>
</dbReference>
<dbReference type="InterPro" id="IPR008979">
    <property type="entry name" value="Galactose-bd-like_sf"/>
</dbReference>
<dbReference type="GO" id="GO:1901135">
    <property type="term" value="P:carbohydrate derivative metabolic process"/>
    <property type="evidence" value="ECO:0007669"/>
    <property type="project" value="UniProtKB-ARBA"/>
</dbReference>
<dbReference type="InterPro" id="IPR051822">
    <property type="entry name" value="Glycosyl_Hydrolase_84"/>
</dbReference>
<organism evidence="10 11">
    <name type="scientific">[Eubacterium] hominis</name>
    <dbReference type="NCBI Taxonomy" id="2764325"/>
    <lineage>
        <taxon>Bacteria</taxon>
        <taxon>Bacillati</taxon>
        <taxon>Bacillota</taxon>
        <taxon>Erysipelotrichia</taxon>
        <taxon>Erysipelotrichales</taxon>
        <taxon>Erysipelotrichaceae</taxon>
        <taxon>Amedibacillus</taxon>
    </lineage>
</organism>
<proteinExistence type="inferred from homology"/>
<dbReference type="Proteomes" id="UP000515856">
    <property type="component" value="Chromosome"/>
</dbReference>
<evidence type="ECO:0000256" key="5">
    <source>
        <dbReference type="SAM" id="MobiDB-lite"/>
    </source>
</evidence>
<dbReference type="SUPFAM" id="SSF49785">
    <property type="entry name" value="Galactose-binding domain-like"/>
    <property type="match status" value="3"/>
</dbReference>
<evidence type="ECO:0000313" key="10">
    <source>
        <dbReference type="EMBL" id="QNM14174.1"/>
    </source>
</evidence>
<dbReference type="InterPro" id="IPR015882">
    <property type="entry name" value="HEX_bac_N"/>
</dbReference>
<keyword evidence="1 3" id="KW-0378">Hydrolase</keyword>
<feature type="coiled-coil region" evidence="4">
    <location>
        <begin position="1440"/>
        <end position="1478"/>
    </location>
</feature>
<dbReference type="GO" id="GO:0015929">
    <property type="term" value="F:hexosaminidase activity"/>
    <property type="evidence" value="ECO:0007669"/>
    <property type="project" value="UniProtKB-ARBA"/>
</dbReference>
<feature type="active site" description="Proton donor" evidence="3">
    <location>
        <position position="303"/>
    </location>
</feature>
<dbReference type="InterPro" id="IPR000421">
    <property type="entry name" value="FA58C"/>
</dbReference>
<dbReference type="Pfam" id="PF00754">
    <property type="entry name" value="F5_F8_type_C"/>
    <property type="match status" value="1"/>
</dbReference>
<evidence type="ECO:0000259" key="8">
    <source>
        <dbReference type="PROSITE" id="PS50022"/>
    </source>
</evidence>
<keyword evidence="2 3" id="KW-0326">Glycosidase</keyword>
<dbReference type="InterPro" id="IPR029018">
    <property type="entry name" value="Hex-like_dom2"/>
</dbReference>
<dbReference type="Gene3D" id="2.60.120.260">
    <property type="entry name" value="Galactose-binding domain-like"/>
    <property type="match status" value="3"/>
</dbReference>
<evidence type="ECO:0000256" key="2">
    <source>
        <dbReference type="ARBA" id="ARBA00023295"/>
    </source>
</evidence>
<dbReference type="Pfam" id="PF07555">
    <property type="entry name" value="NAGidase"/>
    <property type="match status" value="1"/>
</dbReference>
<dbReference type="GO" id="GO:0005975">
    <property type="term" value="P:carbohydrate metabolic process"/>
    <property type="evidence" value="ECO:0007669"/>
    <property type="project" value="UniProtKB-ARBA"/>
</dbReference>
<keyword evidence="6" id="KW-1133">Transmembrane helix</keyword>
<evidence type="ECO:0000256" key="7">
    <source>
        <dbReference type="SAM" id="SignalP"/>
    </source>
</evidence>
<dbReference type="KEGG" id="ehn:H9Q80_09675"/>
<evidence type="ECO:0000256" key="6">
    <source>
        <dbReference type="SAM" id="Phobius"/>
    </source>
</evidence>
<keyword evidence="6" id="KW-0472">Membrane</keyword>
<accession>A0A7G9GTP2</accession>
<evidence type="ECO:0000313" key="11">
    <source>
        <dbReference type="Proteomes" id="UP000515856"/>
    </source>
</evidence>
<reference evidence="10 11" key="1">
    <citation type="submission" date="2020-08" db="EMBL/GenBank/DDBJ databases">
        <authorList>
            <person name="Liu C."/>
            <person name="Sun Q."/>
        </authorList>
    </citation>
    <scope>NUCLEOTIDE SEQUENCE [LARGE SCALE GENOMIC DNA]</scope>
    <source>
        <strain evidence="10 11">NSJ-61</strain>
    </source>
</reference>
<dbReference type="Pfam" id="PF02838">
    <property type="entry name" value="Glyco_hydro_20b"/>
    <property type="match status" value="1"/>
</dbReference>
<dbReference type="PANTHER" id="PTHR13170:SF16">
    <property type="entry name" value="PROTEIN O-GLCNACASE"/>
    <property type="match status" value="1"/>
</dbReference>
<dbReference type="RefSeq" id="WP_117536397.1">
    <property type="nucleotide sequence ID" value="NZ_CP060636.1"/>
</dbReference>
<feature type="compositionally biased region" description="Polar residues" evidence="5">
    <location>
        <begin position="1159"/>
        <end position="1168"/>
    </location>
</feature>
<feature type="signal peptide" evidence="7">
    <location>
        <begin position="1"/>
        <end position="28"/>
    </location>
</feature>
<dbReference type="SUPFAM" id="SSF55545">
    <property type="entry name" value="beta-N-acetylhexosaminidase-like domain"/>
    <property type="match status" value="1"/>
</dbReference>
<evidence type="ECO:0000256" key="1">
    <source>
        <dbReference type="ARBA" id="ARBA00022801"/>
    </source>
</evidence>
<dbReference type="SUPFAM" id="SSF51445">
    <property type="entry name" value="(Trans)glycosidases"/>
    <property type="match status" value="1"/>
</dbReference>
<feature type="region of interest" description="Disordered" evidence="5">
    <location>
        <begin position="1148"/>
        <end position="1178"/>
    </location>
</feature>
<keyword evidence="11" id="KW-1185">Reference proteome</keyword>
<dbReference type="Gene3D" id="1.20.1270.90">
    <property type="entry name" value="AF1782-like"/>
    <property type="match status" value="3"/>
</dbReference>
<dbReference type="Gene3D" id="3.30.379.10">
    <property type="entry name" value="Chitobiase/beta-hexosaminidase domain 2-like"/>
    <property type="match status" value="1"/>
</dbReference>
<gene>
    <name evidence="10" type="ORF">H9Q80_09675</name>
</gene>
<keyword evidence="7" id="KW-0732">Signal</keyword>
<evidence type="ECO:0000259" key="9">
    <source>
        <dbReference type="PROSITE" id="PS52009"/>
    </source>
</evidence>
<comment type="similarity">
    <text evidence="3">Belongs to the glycosyl hydrolase 84 family.</text>
</comment>
<name>A0A7G9GTP2_9FIRM</name>
<feature type="chain" id="PRO_5028964957" evidence="7">
    <location>
        <begin position="29"/>
        <end position="1972"/>
    </location>
</feature>
<evidence type="ECO:0000256" key="4">
    <source>
        <dbReference type="SAM" id="Coils"/>
    </source>
</evidence>
<sequence>MLKKFAACFISFMMAFTGTLPFSVHVFAEEATNDEAYKIYPTVHSIEYQDGGYNLQENVNVIYDKEIDDATKARMNEVAALKNLTIQTSDQAKSGMTNIYVGVYGSKGFADAYIRQNNEIDPSLFEKNDAYFLKSNQQTIAILGKDSDSAFYGLTTLYHIFAQMESYHIRNFTINDYADIVSRGFIEGYYGNPWSTQDRINLMNWSGYYKLNSYFYAPKDDLKHNKMWRELYSDEEINTKIKPLAEAGNASKCRFVFALHPFQSDPIRFNTDENYNADLKVLQDKFKQTIEVGVRQIAILADDAGNSGAENYTRLLKDMTAWLKEMQKTYPDLKLTLPFVTAEYMHYGENYYHNFPDNVQIVMTGGKVWGEVSNNFTQTFTKNAGRGPYLWINWPCTDNSKKHLIMGGYDTFLEPGVNPDNIQGIVLNPMQQSEPSKVAIFGNAEYSWNIWQSKEKANEAWEDSFSFVDHNNALANDASNALKELSKHMMNQNMDTRVKPLQESVELNKLLAPFKEKLDKQKPVSIEETNALIQEFEKLAKASKTYRNHAGNEAIKDQMIYWLNSFDDTTAAAIAYLNGVKATLQNDTASVMENMAAGKKAFEKSKSYGFHYVDHTEYAEIGVQHIVPFIEYLDSYLSNYTKSAVDPSIVTKRFITSRQDTPIGNINNVFDGNVDTSISYQHPNLIYQGDYVGAMFSKKISITSMKFILGGGKNHFEECKLQYTQDGKTWVDLNNQTYTGVLNKLQEIYVENLDIEAMGIRLIATKDNLNDAYLNVNEIEINDEHENSDVWGYHVIKSSSWSVYAGSAAESALYDGNDNTFVWYSEPGDTTYAGDYLGYNFGKVIELKSLHLVVGNDNGNKPDGDKLDNYKIETSLDGNTWESVEGYDNYQGVASGKDVLDIDLHNTKAKYIRVVNLKDKKAWLKFSEFTVKENQTGDLKHVYTNITDNHISSIITPQKAALNDGSLVLKNQDYIGLQLDNIKHITDIHIEQVPTNVVLETSLNGIQWTPVENTKDSFDAKYIRLRNTKDTVTMELKDFYVTLYTAPKAKLLECNTPIAGGWGPAEDMRSLGNDFNIFDQNINTGAEIGGFPQAGQYAIFDLGQTYDIHDFRYYVVETQPNYLRDGVFEIAAAPDAKDDEWTELLSVGDGKENTEPEDASNTAKNYSELTHDSSHPGNMYKEATNLQASGRYLRLRFTASNNHRAVYMNELLINGGVYVSPENNRDVVASVVEEKGKIPSNMFDGNLSTTYKPSEKNGEFTYRLSKPENVKTIRIVQSGEMSNAVVRAILANKNDLSKTTTVTLGTLNLPLNEFVIPDDQYLLSIQVQWTDKLPEISEILTLDKTEAIDKTELQKVLQVSLNEKWTSDTKQKFEDAKVNASAIYENTYVSQNSIDMAVNALQSVIKNALIQADTTALKAYVKEEKPFMIDDVQVYTGTSYDRYKSALNNIKDALNDEKNISEEDAQTLETAIKDAKEHLVYSTMQSELAENTLANDEGKFIEANYSVMTYQAYQKAKEDMTNDIQNSTDPVNMAKARIAYKESVNQLADITELQNLHHDFNNLNKDLYETTTYQAYEKAVNDTKELFNTGTIDTVKKAIDRLQEAKAGLLFKGNVMMIDMIKELEKISPADYTKASFEVLSNEIELAKADVNNSNADIIQAHIQKLKEAQKQLVDIRNYLHVVETTTAYQKADYTKDSFNALQKVLHDTAIVKQKATAAEVEKACQDIQNALKALDPLAKDLESYRTALTKEKADVYTESTYQLYAQAYQKLMALDAENTNIITFLNAKDAYETAYSNLAFKQADYQKVDAAIQKVPTNLSVYTKQSVAALQKAIDAVHYGYMIQDQNKVDHFAESIESAVKGLVYLDGDYTKVHQLMDQVPSDLNNYTSDSVKYLNSVIHDIDYHKNILEQNQIDAYAKNLQKAINNLEVKTAIQNTPDTSDHSNPWMAFMALLISGGVCISLWKRNKKHA</sequence>
<dbReference type="PANTHER" id="PTHR13170">
    <property type="entry name" value="O-GLCNACASE"/>
    <property type="match status" value="1"/>
</dbReference>
<dbReference type="Gene3D" id="1.20.58.460">
    <property type="entry name" value="Hyaluronidase post-catalytic domain-like"/>
    <property type="match status" value="1"/>
</dbReference>
<dbReference type="PROSITE" id="PS52009">
    <property type="entry name" value="GH84"/>
    <property type="match status" value="1"/>
</dbReference>